<evidence type="ECO:0000256" key="8">
    <source>
        <dbReference type="ARBA" id="ARBA00033426"/>
    </source>
</evidence>
<dbReference type="HAMAP" id="MF_00527">
    <property type="entry name" value="3MGH"/>
    <property type="match status" value="1"/>
</dbReference>
<dbReference type="PANTHER" id="PTHR10429">
    <property type="entry name" value="DNA-3-METHYLADENINE GLYCOSYLASE"/>
    <property type="match status" value="1"/>
</dbReference>
<keyword evidence="5" id="KW-0227">DNA damage</keyword>
<evidence type="ECO:0000256" key="5">
    <source>
        <dbReference type="ARBA" id="ARBA00022763"/>
    </source>
</evidence>
<evidence type="ECO:0000256" key="12">
    <source>
        <dbReference type="ARBA" id="ARBA00078171"/>
    </source>
</evidence>
<reference evidence="14" key="1">
    <citation type="submission" date="2020-04" db="EMBL/GenBank/DDBJ databases">
        <authorList>
            <person name="Neveu A P."/>
        </authorList>
    </citation>
    <scope>NUCLEOTIDE SEQUENCE</scope>
    <source>
        <tissue evidence="14">Whole embryo</tissue>
    </source>
</reference>
<keyword evidence="7" id="KW-0234">DNA repair</keyword>
<evidence type="ECO:0000256" key="3">
    <source>
        <dbReference type="ARBA" id="ARBA00009232"/>
    </source>
</evidence>
<evidence type="ECO:0000256" key="4">
    <source>
        <dbReference type="ARBA" id="ARBA00012000"/>
    </source>
</evidence>
<dbReference type="InterPro" id="IPR011034">
    <property type="entry name" value="Formyl_transferase-like_C_sf"/>
</dbReference>
<dbReference type="EMBL" id="LR788066">
    <property type="protein sequence ID" value="CAB3263928.1"/>
    <property type="molecule type" value="mRNA"/>
</dbReference>
<dbReference type="Pfam" id="PF02245">
    <property type="entry name" value="Pur_DNA_glyco"/>
    <property type="match status" value="1"/>
</dbReference>
<dbReference type="GO" id="GO:0006284">
    <property type="term" value="P:base-excision repair"/>
    <property type="evidence" value="ECO:0007669"/>
    <property type="project" value="InterPro"/>
</dbReference>
<evidence type="ECO:0000256" key="6">
    <source>
        <dbReference type="ARBA" id="ARBA00022801"/>
    </source>
</evidence>
<comment type="subunit">
    <text evidence="9">Binds MBD1. Binds SSBP1.</text>
</comment>
<sequence>MKRRSLDVVAVQKKTKTNLTTSHLSDAYYDHDCFKLARSLLGKKIVRKVNDRRLACKIVEVESYLANDDKSSHSYQHKKTKRNEAMFMKPGTLYVYLTYGMYHCMNISSKGDGDAVLIRAAEPMEGVDLMLQNRQRLSKSNKLFDKGVLCNGPSKLCQALDIGLKQNKLNLCNSSELWLEEFERIPEDTIVHTKRIGLNVKRVGEWAMKPLRFYILGNGFVSKKDYNAEKEMAVK</sequence>
<evidence type="ECO:0000313" key="14">
    <source>
        <dbReference type="EMBL" id="CAB3263928.1"/>
    </source>
</evidence>
<comment type="similarity">
    <text evidence="3">Belongs to the DNA glycosylase MPG family.</text>
</comment>
<evidence type="ECO:0000256" key="1">
    <source>
        <dbReference type="ARBA" id="ARBA00000086"/>
    </source>
</evidence>
<comment type="function">
    <text evidence="2">Hydrolysis of the deoxyribose N-glycosidic bond to excise 3-methyladenine, and 7-methylguanine from the damaged DNA polymer formed by alkylation lesions.</text>
</comment>
<protein>
    <recommendedName>
        <fullName evidence="10">DNA-3-methyladenine glycosylase</fullName>
        <ecNumber evidence="4">3.2.2.21</ecNumber>
    </recommendedName>
    <alternativeName>
        <fullName evidence="11">3-alkyladenine DNA glycosylase</fullName>
    </alternativeName>
    <alternativeName>
        <fullName evidence="8">3-methyladenine DNA glycosidase</fullName>
    </alternativeName>
    <alternativeName>
        <fullName evidence="13">ADPG</fullName>
    </alternativeName>
    <alternativeName>
        <fullName evidence="12">N-methylpurine-DNA glycosylase</fullName>
    </alternativeName>
</protein>
<dbReference type="FunFam" id="3.10.300.10:FF:000001">
    <property type="entry name" value="Putative 3-methyladenine DNA glycosylase"/>
    <property type="match status" value="1"/>
</dbReference>
<name>A0A6F9DLR6_9ASCI</name>
<evidence type="ECO:0000256" key="7">
    <source>
        <dbReference type="ARBA" id="ARBA00023204"/>
    </source>
</evidence>
<comment type="catalytic activity">
    <reaction evidence="1">
        <text>Hydrolysis of alkylated DNA, releasing 3-methyladenine, 3-methylguanine, 7-methylguanine and 7-methyladenine.</text>
        <dbReference type="EC" id="3.2.2.21"/>
    </reaction>
</comment>
<gene>
    <name evidence="14" type="primary">Mpg-001</name>
</gene>
<dbReference type="CDD" id="cd00540">
    <property type="entry name" value="AAG"/>
    <property type="match status" value="1"/>
</dbReference>
<dbReference type="AlphaFoldDB" id="A0A6F9DLR6"/>
<evidence type="ECO:0000256" key="9">
    <source>
        <dbReference type="ARBA" id="ARBA00066187"/>
    </source>
</evidence>
<evidence type="ECO:0000256" key="13">
    <source>
        <dbReference type="ARBA" id="ARBA00082988"/>
    </source>
</evidence>
<dbReference type="PANTHER" id="PTHR10429:SF0">
    <property type="entry name" value="DNA-3-METHYLADENINE GLYCOSYLASE"/>
    <property type="match status" value="1"/>
</dbReference>
<dbReference type="Gene3D" id="3.10.300.10">
    <property type="entry name" value="Methylpurine-DNA glycosylase (MPG)"/>
    <property type="match status" value="1"/>
</dbReference>
<dbReference type="SUPFAM" id="SSF50486">
    <property type="entry name" value="FMT C-terminal domain-like"/>
    <property type="match status" value="1"/>
</dbReference>
<dbReference type="GO" id="GO:0003905">
    <property type="term" value="F:alkylbase DNA N-glycosylase activity"/>
    <property type="evidence" value="ECO:0007669"/>
    <property type="project" value="UniProtKB-EC"/>
</dbReference>
<keyword evidence="6" id="KW-0378">Hydrolase</keyword>
<evidence type="ECO:0000256" key="2">
    <source>
        <dbReference type="ARBA" id="ARBA00002421"/>
    </source>
</evidence>
<accession>A0A6F9DLR6</accession>
<dbReference type="EC" id="3.2.2.21" evidence="4"/>
<evidence type="ECO:0000256" key="10">
    <source>
        <dbReference type="ARBA" id="ARBA00068926"/>
    </source>
</evidence>
<dbReference type="InterPro" id="IPR036995">
    <property type="entry name" value="MPG_sf"/>
</dbReference>
<dbReference type="NCBIfam" id="TIGR00567">
    <property type="entry name" value="3mg"/>
    <property type="match status" value="1"/>
</dbReference>
<evidence type="ECO:0000256" key="11">
    <source>
        <dbReference type="ARBA" id="ARBA00076879"/>
    </source>
</evidence>
<organism evidence="14">
    <name type="scientific">Phallusia mammillata</name>
    <dbReference type="NCBI Taxonomy" id="59560"/>
    <lineage>
        <taxon>Eukaryota</taxon>
        <taxon>Metazoa</taxon>
        <taxon>Chordata</taxon>
        <taxon>Tunicata</taxon>
        <taxon>Ascidiacea</taxon>
        <taxon>Phlebobranchia</taxon>
        <taxon>Ascidiidae</taxon>
        <taxon>Phallusia</taxon>
    </lineage>
</organism>
<dbReference type="InterPro" id="IPR003180">
    <property type="entry name" value="MPG"/>
</dbReference>
<proteinExistence type="evidence at transcript level"/>
<dbReference type="GO" id="GO:0003677">
    <property type="term" value="F:DNA binding"/>
    <property type="evidence" value="ECO:0007669"/>
    <property type="project" value="InterPro"/>
</dbReference>